<dbReference type="SUPFAM" id="SSF50249">
    <property type="entry name" value="Nucleic acid-binding proteins"/>
    <property type="match status" value="1"/>
</dbReference>
<dbReference type="AlphaFoldDB" id="F6DCL2"/>
<dbReference type="HOGENOM" id="CLU_009833_0_2_6"/>
<dbReference type="SMART" id="SM00732">
    <property type="entry name" value="YqgFc"/>
    <property type="match status" value="1"/>
</dbReference>
<dbReference type="SUPFAM" id="SSF158832">
    <property type="entry name" value="Tex N-terminal region-like"/>
    <property type="match status" value="1"/>
</dbReference>
<feature type="domain" description="S1 motif" evidence="1">
    <location>
        <begin position="651"/>
        <end position="720"/>
    </location>
</feature>
<dbReference type="KEGG" id="tcy:Thicy_0826"/>
<dbReference type="Gene3D" id="3.30.420.140">
    <property type="entry name" value="YqgF/RNase H-like domain"/>
    <property type="match status" value="1"/>
</dbReference>
<dbReference type="FunFam" id="3.30.420.140:FF:000001">
    <property type="entry name" value="RNA-binding transcriptional accessory protein"/>
    <property type="match status" value="1"/>
</dbReference>
<evidence type="ECO:0000313" key="2">
    <source>
        <dbReference type="EMBL" id="AEG31598.1"/>
    </source>
</evidence>
<dbReference type="RefSeq" id="WP_013835376.1">
    <property type="nucleotide sequence ID" value="NC_015581.1"/>
</dbReference>
<dbReference type="GO" id="GO:0005737">
    <property type="term" value="C:cytoplasm"/>
    <property type="evidence" value="ECO:0007669"/>
    <property type="project" value="UniProtKB-ARBA"/>
</dbReference>
<proteinExistence type="predicted"/>
<dbReference type="Gene3D" id="1.10.3500.10">
    <property type="entry name" value="Tex N-terminal region-like"/>
    <property type="match status" value="1"/>
</dbReference>
<dbReference type="Proteomes" id="UP000009232">
    <property type="component" value="Chromosome"/>
</dbReference>
<dbReference type="InterPro" id="IPR044146">
    <property type="entry name" value="S1_Tex"/>
</dbReference>
<dbReference type="eggNOG" id="COG2183">
    <property type="taxonomic scope" value="Bacteria"/>
</dbReference>
<dbReference type="Pfam" id="PF17674">
    <property type="entry name" value="HHH_9"/>
    <property type="match status" value="1"/>
</dbReference>
<dbReference type="Pfam" id="PF09371">
    <property type="entry name" value="Tex_N"/>
    <property type="match status" value="1"/>
</dbReference>
<dbReference type="OrthoDB" id="9804714at2"/>
<dbReference type="Gene3D" id="2.40.50.140">
    <property type="entry name" value="Nucleic acid-binding proteins"/>
    <property type="match status" value="1"/>
</dbReference>
<dbReference type="STRING" id="717773.Thicy_0826"/>
<dbReference type="GO" id="GO:0006139">
    <property type="term" value="P:nucleobase-containing compound metabolic process"/>
    <property type="evidence" value="ECO:0007669"/>
    <property type="project" value="InterPro"/>
</dbReference>
<dbReference type="Pfam" id="PF22706">
    <property type="entry name" value="Tex_central_region"/>
    <property type="match status" value="1"/>
</dbReference>
<dbReference type="SUPFAM" id="SSF47781">
    <property type="entry name" value="RuvA domain 2-like"/>
    <property type="match status" value="2"/>
</dbReference>
<dbReference type="PROSITE" id="PS50126">
    <property type="entry name" value="S1"/>
    <property type="match status" value="1"/>
</dbReference>
<dbReference type="FunFam" id="2.40.50.140:FF:000051">
    <property type="entry name" value="RNA-binding transcriptional accessory protein"/>
    <property type="match status" value="1"/>
</dbReference>
<organism evidence="2 3">
    <name type="scientific">Thiomicrospira cyclica (strain DSM 14477 / JCM 11371 / ALM1)</name>
    <name type="common">Thioalkalimicrobium cyclicum</name>
    <dbReference type="NCBI Taxonomy" id="717773"/>
    <lineage>
        <taxon>Bacteria</taxon>
        <taxon>Pseudomonadati</taxon>
        <taxon>Pseudomonadota</taxon>
        <taxon>Gammaproteobacteria</taxon>
        <taxon>Thiotrichales</taxon>
        <taxon>Piscirickettsiaceae</taxon>
        <taxon>Thiomicrospira</taxon>
    </lineage>
</organism>
<dbReference type="InterPro" id="IPR055179">
    <property type="entry name" value="Tex-like_central_region"/>
</dbReference>
<dbReference type="InterPro" id="IPR003029">
    <property type="entry name" value="S1_domain"/>
</dbReference>
<dbReference type="GO" id="GO:0003729">
    <property type="term" value="F:mRNA binding"/>
    <property type="evidence" value="ECO:0007669"/>
    <property type="project" value="UniProtKB-ARBA"/>
</dbReference>
<evidence type="ECO:0000313" key="3">
    <source>
        <dbReference type="Proteomes" id="UP000009232"/>
    </source>
</evidence>
<dbReference type="InterPro" id="IPR023323">
    <property type="entry name" value="Tex-like_dom_sf"/>
</dbReference>
<dbReference type="Gene3D" id="1.10.150.310">
    <property type="entry name" value="Tex RuvX-like domain-like"/>
    <property type="match status" value="1"/>
</dbReference>
<dbReference type="InterPro" id="IPR012340">
    <property type="entry name" value="NA-bd_OB-fold"/>
</dbReference>
<dbReference type="Gene3D" id="1.10.10.650">
    <property type="entry name" value="RuvA domain 2-like"/>
    <property type="match status" value="1"/>
</dbReference>
<reference evidence="2 3" key="1">
    <citation type="submission" date="2011-05" db="EMBL/GenBank/DDBJ databases">
        <title>Complete sequence of Thioalkalimicrobium cyclicum ALM1.</title>
        <authorList>
            <consortium name="US DOE Joint Genome Institute"/>
            <person name="Lucas S."/>
            <person name="Han J."/>
            <person name="Lapidus A."/>
            <person name="Cheng J.-F."/>
            <person name="Goodwin L."/>
            <person name="Pitluck S."/>
            <person name="Peters L."/>
            <person name="Mikhailova N."/>
            <person name="Davenport K."/>
            <person name="Han C."/>
            <person name="Tapia R."/>
            <person name="Land M."/>
            <person name="Hauser L."/>
            <person name="Kyrpides N."/>
            <person name="Ivanova N."/>
            <person name="Pagani I."/>
            <person name="Kappler U."/>
            <person name="Woyke T."/>
        </authorList>
    </citation>
    <scope>NUCLEOTIDE SEQUENCE [LARGE SCALE GENOMIC DNA]</scope>
    <source>
        <strain evidence="3">DSM 14477 / JCM 11371 / ALM1</strain>
    </source>
</reference>
<dbReference type="InterPro" id="IPR050437">
    <property type="entry name" value="Ribos_protein_bS1-like"/>
</dbReference>
<sequence>MDHLNFAQIIAEELKVKPNQVAAAIALLSEGATVPFIARYRKEVTQGLDDNQLRQLEIRLGYLTSLHERKQTILKSLAAQQKLTPELQSAVENTFSKTELEDIYRPYKLTRNSKALKAKEAGLDPLAQALLANPQLDPLNEAQAYINPEKGIETAEAALSGAQDILTEQLSQAPGLVAELRETLWREGVVTSQLVSGAVDEGEKFKDYYDYLEPVHKIPSHRALALFRGEQAGVLRLKLDLPDVESSASHPFLARIQQFHQLQFERLPSQIFFSQIIHQAWRLKLAKSLENELFSRLRDQAEQVAIEVFAQNLKDLLLAAPAGAKVTLALDPGYRTGVKLALVDQTGKFLHQAVIYPHAPQNQWDQSKQQLAKLIKDYGVELVSIGNGTASRETEQLVSETLKDFKLSQTQKVVVSEAGASVYSASEIAQQEFPELDVTIRGAISIGRRLQDPLAELVKIDPKAIGVGQYQHDVNQAALAQSLQTTVEDCVNSVGVDLNTASSALLSYVSGLSSTLAKNIVAWRDHNGSFRNRKQLKTVPRLGPKAFEQCAGFLRIRQGEHPLDQSAVHPESYAIVEQMAQRLGVKVGDLIGQSALIKQIKIQDFVTDNIGLPTLRDILVELEKPGRDPRPTFQTAQFNDAITEINDLTPGLVLEGVVTNVTHFGAFVDVGVHQDGLVHISHLSNTFVSDPREVVKAGQIVKVTVLEVDAARKRISLSMKTSPVVNQTASSPGLVAQAASAKKTYQQHAKSPATTPNNSFGTLADKFAQLKRK</sequence>
<dbReference type="CDD" id="cd05685">
    <property type="entry name" value="S1_Tex"/>
    <property type="match status" value="1"/>
</dbReference>
<protein>
    <submittedName>
        <fullName evidence="2">Tex-like protein</fullName>
    </submittedName>
</protein>
<accession>F6DCL2</accession>
<gene>
    <name evidence="2" type="ordered locus">Thicy_0826</name>
</gene>
<evidence type="ECO:0000259" key="1">
    <source>
        <dbReference type="PROSITE" id="PS50126"/>
    </source>
</evidence>
<dbReference type="FunFam" id="1.10.10.650:FF:000001">
    <property type="entry name" value="S1 RNA-binding domain 1"/>
    <property type="match status" value="1"/>
</dbReference>
<dbReference type="InterPro" id="IPR018974">
    <property type="entry name" value="Tex-like_N"/>
</dbReference>
<dbReference type="PANTHER" id="PTHR10724">
    <property type="entry name" value="30S RIBOSOMAL PROTEIN S1"/>
    <property type="match status" value="1"/>
</dbReference>
<dbReference type="SUPFAM" id="SSF53098">
    <property type="entry name" value="Ribonuclease H-like"/>
    <property type="match status" value="1"/>
</dbReference>
<dbReference type="InterPro" id="IPR041692">
    <property type="entry name" value="HHH_9"/>
</dbReference>
<dbReference type="GO" id="GO:0006412">
    <property type="term" value="P:translation"/>
    <property type="evidence" value="ECO:0007669"/>
    <property type="project" value="TreeGrafter"/>
</dbReference>
<dbReference type="InterPro" id="IPR006641">
    <property type="entry name" value="YqgF/RNaseH-like_dom"/>
</dbReference>
<dbReference type="InterPro" id="IPR032639">
    <property type="entry name" value="Tex_YqgF"/>
</dbReference>
<dbReference type="Pfam" id="PF16921">
    <property type="entry name" value="Tex_YqgF"/>
    <property type="match status" value="1"/>
</dbReference>
<dbReference type="InterPro" id="IPR012337">
    <property type="entry name" value="RNaseH-like_sf"/>
</dbReference>
<dbReference type="FunFam" id="1.10.150.310:FF:000001">
    <property type="entry name" value="RNA-binding transcriptional accessory protein"/>
    <property type="match status" value="1"/>
</dbReference>
<dbReference type="Pfam" id="PF00575">
    <property type="entry name" value="S1"/>
    <property type="match status" value="1"/>
</dbReference>
<dbReference type="InterPro" id="IPR023319">
    <property type="entry name" value="Tex-like_HTH_dom_sf"/>
</dbReference>
<dbReference type="Pfam" id="PF12836">
    <property type="entry name" value="HHH_3"/>
    <property type="match status" value="1"/>
</dbReference>
<dbReference type="InterPro" id="IPR037027">
    <property type="entry name" value="YqgF/RNaseH-like_dom_sf"/>
</dbReference>
<dbReference type="SMART" id="SM00316">
    <property type="entry name" value="S1"/>
    <property type="match status" value="1"/>
</dbReference>
<dbReference type="InterPro" id="IPR010994">
    <property type="entry name" value="RuvA_2-like"/>
</dbReference>
<dbReference type="PANTHER" id="PTHR10724:SF10">
    <property type="entry name" value="S1 RNA-BINDING DOMAIN-CONTAINING PROTEIN 1"/>
    <property type="match status" value="1"/>
</dbReference>
<dbReference type="GO" id="GO:0003735">
    <property type="term" value="F:structural constituent of ribosome"/>
    <property type="evidence" value="ECO:0007669"/>
    <property type="project" value="TreeGrafter"/>
</dbReference>
<dbReference type="EMBL" id="CP002776">
    <property type="protein sequence ID" value="AEG31598.1"/>
    <property type="molecule type" value="Genomic_DNA"/>
</dbReference>
<keyword evidence="3" id="KW-1185">Reference proteome</keyword>
<name>F6DCL2_THICA</name>